<dbReference type="OrthoDB" id="10263633at2759"/>
<evidence type="ECO:0000259" key="15">
    <source>
        <dbReference type="Pfam" id="PF23194"/>
    </source>
</evidence>
<dbReference type="InterPro" id="IPR013784">
    <property type="entry name" value="Carb-bd-like_fold"/>
</dbReference>
<protein>
    <submittedName>
        <fullName evidence="17">Nodal modulator 1 isoform X1</fullName>
    </submittedName>
</protein>
<feature type="region of interest" description="Disordered" evidence="7">
    <location>
        <begin position="1185"/>
        <end position="1234"/>
    </location>
</feature>
<dbReference type="AlphaFoldDB" id="A0A6P9A9K4"/>
<dbReference type="InterPro" id="IPR056319">
    <property type="entry name" value="NOMO_7th"/>
</dbReference>
<keyword evidence="16" id="KW-1185">Reference proteome</keyword>
<keyword evidence="6 8" id="KW-0472">Membrane</keyword>
<dbReference type="GO" id="GO:0030246">
    <property type="term" value="F:carbohydrate binding"/>
    <property type="evidence" value="ECO:0007669"/>
    <property type="project" value="InterPro"/>
</dbReference>
<feature type="signal peptide" evidence="9">
    <location>
        <begin position="1"/>
        <end position="27"/>
    </location>
</feature>
<dbReference type="InterPro" id="IPR013783">
    <property type="entry name" value="Ig-like_fold"/>
</dbReference>
<comment type="subcellular location">
    <subcellularLocation>
        <location evidence="1">Endoplasmic reticulum membrane</location>
        <topology evidence="1">Single-pass type I membrane protein</topology>
    </subcellularLocation>
</comment>
<keyword evidence="5 8" id="KW-1133">Transmembrane helix</keyword>
<dbReference type="Pfam" id="PF22904">
    <property type="entry name" value="NOMO1-like_2nd"/>
    <property type="match status" value="1"/>
</dbReference>
<evidence type="ECO:0000256" key="6">
    <source>
        <dbReference type="ARBA" id="ARBA00023136"/>
    </source>
</evidence>
<evidence type="ECO:0000259" key="13">
    <source>
        <dbReference type="Pfam" id="PF23141"/>
    </source>
</evidence>
<dbReference type="GeneID" id="117652230"/>
<dbReference type="InterPro" id="IPR051417">
    <property type="entry name" value="SDr/BOS_complex"/>
</dbReference>
<dbReference type="SUPFAM" id="SSF49452">
    <property type="entry name" value="Starch-binding domain-like"/>
    <property type="match status" value="2"/>
</dbReference>
<sequence>MKLLFRFILSPLKICLIIFVLIHNCAGAQDIIGCGGFVKSDIDISMAQVQVKLYTKQGSLKDQTECAPKNGYYFLPIYDKGSYILKIEPPQGWTFSPKEVPLTFDGRNDPCSQNKDINFEFKGFTVYGKVLTQGSSSGPEGVTVSLLKEKKEIAQTITTQGGAFEFPSVLSGNYKVQASHPKWHVSSAEASVSVAGGNGNVKPGSLLVAGYDVSGRVLSDGEPVKGVNIILFQISAQEGSPIPVVPGCNKQGLQGFKSQSTEKGIRQLCYVQSNADGVFGFSRLPPGRYRAEPFYQGAQNLKFDLNPKSQEFVVSDGSVALASDFQIKGFTVSGRVLFTPNGPGVPHAIVLVNNQVKTETDKNGYYSLDTMQTGTYSIEAASDKLRFSSLSIKVSPSSAQLPDLIPWGFEVCGRITPPRLEDNRPRTVLLSSDKAASNIIDRAEADSAGLYCFHLKPGTYFASVQMSQEEKAKGLQYAPLVREMRVINQPVNVGNDFSQLKALVHGKVTCLQNCDDISIRLLPLSPGIEEQTIRLKEDNSYEIKEVLLGNYHVKIIRDDWCWETNQHEIEVLTADVTVPVFKHVGFAVNVLSSHDASVTYELVPEAANQQAKNNVPIKKGASRFCVPVAGTYRIHGMGCHKFAEPTTILWSTKDPVRPIPLTAIGHTVAGFVESSKQVDDLIVRIEKGNNGSLVELQGPLKAKQKDGKWYYEVAIMALENEDYRVIPQSAVMLFKPEEVSMPRYTDCADNVFNIEAFLGQVISGEVTPALGGVTITVVEEGDPASEPRLVTQTETDSKGQYRIGPLQPGQKYRVSAEKEGYVMTGPDDKNKIIARKLAEIAAVVTDRADGTPLQGVLLSVSGGSYRRNSLTGADGQLSFKSLSPGEYYLRPLLKEYRFEPPALQFEVKEGDTVNVKLEGDRVAWSAYGTVTSLSKEPEAGVLVEAVGVDRERHKCSNLQEEAITEVTGQFRIKGLQPQCNYIVRVKPGAEANKHIYRATPDNIPLQAVESDVKNLRLIAFRPLAKTEVVAVVRTSFNTVEQIRSVKLRLCREETPEQPIHVTRLDSIVGGQGAKVYDFFPAGVVVHFPLIPADGSGYVLQMESSLSPSAYDYSNQAIHFHANVSYHYVPFSFEPIPRFVDQDLNQGSMFLLPIIIIALISYFKRDSIALSIKQFSQGTLFKRLTRDGSVQNDRPNSREKSSRDKGGLRDLDNTPDNSDGATVEAIGRKKKTRRT</sequence>
<accession>A0A6P9A9K4</accession>
<reference evidence="17" key="1">
    <citation type="submission" date="2025-08" db="UniProtKB">
        <authorList>
            <consortium name="RefSeq"/>
        </authorList>
    </citation>
    <scope>IDENTIFICATION</scope>
    <source>
        <tissue evidence="17">Total insect</tissue>
    </source>
</reference>
<evidence type="ECO:0000256" key="1">
    <source>
        <dbReference type="ARBA" id="ARBA00004115"/>
    </source>
</evidence>
<feature type="domain" description="NOMO second beta-sandwich" evidence="12">
    <location>
        <begin position="121"/>
        <end position="208"/>
    </location>
</feature>
<evidence type="ECO:0000256" key="7">
    <source>
        <dbReference type="SAM" id="MobiDB-lite"/>
    </source>
</evidence>
<dbReference type="InterPro" id="IPR055075">
    <property type="entry name" value="NOMO-like_N"/>
</dbReference>
<dbReference type="PANTHER" id="PTHR23303">
    <property type="entry name" value="CARBOXYPEPTIDASE REGULATORY REGION-CONTAINING"/>
    <property type="match status" value="1"/>
</dbReference>
<evidence type="ECO:0000259" key="14">
    <source>
        <dbReference type="Pfam" id="PF23192"/>
    </source>
</evidence>
<feature type="domain" description="NOMO fifth transthyretin-like" evidence="15">
    <location>
        <begin position="410"/>
        <end position="492"/>
    </location>
</feature>
<dbReference type="GO" id="GO:0005789">
    <property type="term" value="C:endoplasmic reticulum membrane"/>
    <property type="evidence" value="ECO:0007669"/>
    <property type="project" value="UniProtKB-SubCell"/>
</dbReference>
<dbReference type="Pfam" id="PF23192">
    <property type="entry name" value="NOMO_12th"/>
    <property type="match status" value="1"/>
</dbReference>
<evidence type="ECO:0000313" key="17">
    <source>
        <dbReference type="RefSeq" id="XP_034252861.1"/>
    </source>
</evidence>
<dbReference type="InterPro" id="IPR056190">
    <property type="entry name" value="NOMO_5th"/>
</dbReference>
<feature type="domain" description="NOMO C-terminal transthyretin-like" evidence="14">
    <location>
        <begin position="1039"/>
        <end position="1134"/>
    </location>
</feature>
<dbReference type="FunCoup" id="A0A6P9A9K4">
    <property type="interactions" value="1914"/>
</dbReference>
<feature type="compositionally biased region" description="Basic and acidic residues" evidence="7">
    <location>
        <begin position="1194"/>
        <end position="1211"/>
    </location>
</feature>
<keyword evidence="4" id="KW-0256">Endoplasmic reticulum</keyword>
<evidence type="ECO:0000256" key="8">
    <source>
        <dbReference type="SAM" id="Phobius"/>
    </source>
</evidence>
<organism evidence="17">
    <name type="scientific">Thrips palmi</name>
    <name type="common">Melon thrips</name>
    <dbReference type="NCBI Taxonomy" id="161013"/>
    <lineage>
        <taxon>Eukaryota</taxon>
        <taxon>Metazoa</taxon>
        <taxon>Ecdysozoa</taxon>
        <taxon>Arthropoda</taxon>
        <taxon>Hexapoda</taxon>
        <taxon>Insecta</taxon>
        <taxon>Pterygota</taxon>
        <taxon>Neoptera</taxon>
        <taxon>Paraneoptera</taxon>
        <taxon>Thysanoptera</taxon>
        <taxon>Terebrantia</taxon>
        <taxon>Thripoidea</taxon>
        <taxon>Thripidae</taxon>
        <taxon>Thrips</taxon>
    </lineage>
</organism>
<keyword evidence="3 9" id="KW-0732">Signal</keyword>
<feature type="domain" description="NOMO seventh transthyretin-like" evidence="13">
    <location>
        <begin position="588"/>
        <end position="663"/>
    </location>
</feature>
<dbReference type="InterPro" id="IPR055074">
    <property type="entry name" value="NOMO1-3_2nd"/>
</dbReference>
<dbReference type="SUPFAM" id="SSF49478">
    <property type="entry name" value="Cna protein B-type domain"/>
    <property type="match status" value="2"/>
</dbReference>
<dbReference type="Proteomes" id="UP000515158">
    <property type="component" value="Unplaced"/>
</dbReference>
<dbReference type="InterPro" id="IPR055073">
    <property type="entry name" value="NOMO1-like_9th"/>
</dbReference>
<dbReference type="InterPro" id="IPR056191">
    <property type="entry name" value="NOMO_12th"/>
</dbReference>
<dbReference type="RefSeq" id="XP_034252861.1">
    <property type="nucleotide sequence ID" value="XM_034396970.1"/>
</dbReference>
<dbReference type="InParanoid" id="A0A6P9A9K4"/>
<evidence type="ECO:0000256" key="5">
    <source>
        <dbReference type="ARBA" id="ARBA00022989"/>
    </source>
</evidence>
<evidence type="ECO:0000259" key="12">
    <source>
        <dbReference type="Pfam" id="PF22904"/>
    </source>
</evidence>
<evidence type="ECO:0000256" key="3">
    <source>
        <dbReference type="ARBA" id="ARBA00022729"/>
    </source>
</evidence>
<dbReference type="SUPFAM" id="SSF49464">
    <property type="entry name" value="Carboxypeptidase regulatory domain-like"/>
    <property type="match status" value="1"/>
</dbReference>
<feature type="domain" description="NOMO-like ninth beta-sandwich" evidence="11">
    <location>
        <begin position="759"/>
        <end position="830"/>
    </location>
</feature>
<evidence type="ECO:0000259" key="10">
    <source>
        <dbReference type="Pfam" id="PF22898"/>
    </source>
</evidence>
<evidence type="ECO:0000256" key="2">
    <source>
        <dbReference type="ARBA" id="ARBA00022692"/>
    </source>
</evidence>
<dbReference type="PANTHER" id="PTHR23303:SF14">
    <property type="entry name" value="BOS COMPLEX SUBUNIT NOMO1-RELATED"/>
    <property type="match status" value="1"/>
</dbReference>
<dbReference type="Gene3D" id="2.60.40.1120">
    <property type="entry name" value="Carboxypeptidase-like, regulatory domain"/>
    <property type="match status" value="2"/>
</dbReference>
<gene>
    <name evidence="17" type="primary">LOC117652230</name>
</gene>
<evidence type="ECO:0000259" key="11">
    <source>
        <dbReference type="Pfam" id="PF22902"/>
    </source>
</evidence>
<dbReference type="Pfam" id="PF23194">
    <property type="entry name" value="NOMO_5th"/>
    <property type="match status" value="1"/>
</dbReference>
<dbReference type="Pfam" id="PF22902">
    <property type="entry name" value="NOMO1-like_9th"/>
    <property type="match status" value="1"/>
</dbReference>
<proteinExistence type="predicted"/>
<feature type="chain" id="PRO_5027596542" evidence="9">
    <location>
        <begin position="28"/>
        <end position="1234"/>
    </location>
</feature>
<dbReference type="KEGG" id="tpal:117652230"/>
<feature type="transmembrane region" description="Helical" evidence="8">
    <location>
        <begin position="1143"/>
        <end position="1162"/>
    </location>
</feature>
<dbReference type="Pfam" id="PF23141">
    <property type="entry name" value="Ig_NOMO"/>
    <property type="match status" value="1"/>
</dbReference>
<evidence type="ECO:0000256" key="4">
    <source>
        <dbReference type="ARBA" id="ARBA00022824"/>
    </source>
</evidence>
<keyword evidence="2 8" id="KW-0812">Transmembrane</keyword>
<dbReference type="Pfam" id="PF22898">
    <property type="entry name" value="NOMO1-like_1st"/>
    <property type="match status" value="1"/>
</dbReference>
<name>A0A6P9A9K4_THRPL</name>
<evidence type="ECO:0000313" key="16">
    <source>
        <dbReference type="Proteomes" id="UP000515158"/>
    </source>
</evidence>
<feature type="domain" description="NOMO-like N-terminal beta-sandwich" evidence="10">
    <location>
        <begin position="35"/>
        <end position="119"/>
    </location>
</feature>
<evidence type="ECO:0000256" key="9">
    <source>
        <dbReference type="SAM" id="SignalP"/>
    </source>
</evidence>
<dbReference type="Gene3D" id="2.60.40.10">
    <property type="entry name" value="Immunoglobulins"/>
    <property type="match status" value="2"/>
</dbReference>
<dbReference type="InterPro" id="IPR008969">
    <property type="entry name" value="CarboxyPept-like_regulatory"/>
</dbReference>